<accession>A0A9X2BYP9</accession>
<keyword evidence="1" id="KW-0732">Signal</keyword>
<proteinExistence type="predicted"/>
<sequence>MKPTLSRAAIAACALVLAHAAHATEQQTMTNAKPASAVAPPTAVRTLKFTTHHAVPATLTLRQDAPVADGWSPQLRFAGQTDLHTCAFHLPKAGQLVQPGETATGTILCTTPWQLYDNGLSFEAFEAGKKVADGTLRP</sequence>
<dbReference type="RefSeq" id="WP_275680466.1">
    <property type="nucleotide sequence ID" value="NZ_JAJLJH010000001.1"/>
</dbReference>
<comment type="caution">
    <text evidence="2">The sequence shown here is derived from an EMBL/GenBank/DDBJ whole genome shotgun (WGS) entry which is preliminary data.</text>
</comment>
<dbReference type="Proteomes" id="UP001139353">
    <property type="component" value="Unassembled WGS sequence"/>
</dbReference>
<dbReference type="EMBL" id="JAJLJH010000001">
    <property type="protein sequence ID" value="MCK9684436.1"/>
    <property type="molecule type" value="Genomic_DNA"/>
</dbReference>
<evidence type="ECO:0000256" key="1">
    <source>
        <dbReference type="SAM" id="SignalP"/>
    </source>
</evidence>
<feature type="signal peptide" evidence="1">
    <location>
        <begin position="1"/>
        <end position="23"/>
    </location>
</feature>
<reference evidence="2" key="1">
    <citation type="submission" date="2021-11" db="EMBL/GenBank/DDBJ databases">
        <title>BS-T2-15 a new species belonging to the Comamonadaceae family isolated from the soil of a French oak forest.</title>
        <authorList>
            <person name="Mieszkin S."/>
            <person name="Alain K."/>
        </authorList>
    </citation>
    <scope>NUCLEOTIDE SEQUENCE</scope>
    <source>
        <strain evidence="2">BS-T2-15</strain>
    </source>
</reference>
<feature type="chain" id="PRO_5040803765" evidence="1">
    <location>
        <begin position="24"/>
        <end position="138"/>
    </location>
</feature>
<evidence type="ECO:0000313" key="2">
    <source>
        <dbReference type="EMBL" id="MCK9684436.1"/>
    </source>
</evidence>
<keyword evidence="3" id="KW-1185">Reference proteome</keyword>
<gene>
    <name evidence="2" type="ORF">LPC04_01795</name>
</gene>
<name>A0A9X2BYP9_9BURK</name>
<dbReference type="Gene3D" id="2.40.30.10">
    <property type="entry name" value="Translation factors"/>
    <property type="match status" value="1"/>
</dbReference>
<protein>
    <submittedName>
        <fullName evidence="2">Uncharacterized protein</fullName>
    </submittedName>
</protein>
<dbReference type="AlphaFoldDB" id="A0A9X2BYP9"/>
<organism evidence="2 3">
    <name type="scientific">Scleromatobacter humisilvae</name>
    <dbReference type="NCBI Taxonomy" id="2897159"/>
    <lineage>
        <taxon>Bacteria</taxon>
        <taxon>Pseudomonadati</taxon>
        <taxon>Pseudomonadota</taxon>
        <taxon>Betaproteobacteria</taxon>
        <taxon>Burkholderiales</taxon>
        <taxon>Sphaerotilaceae</taxon>
        <taxon>Scleromatobacter</taxon>
    </lineage>
</organism>
<evidence type="ECO:0000313" key="3">
    <source>
        <dbReference type="Proteomes" id="UP001139353"/>
    </source>
</evidence>